<comment type="caution">
    <text evidence="2">The sequence shown here is derived from an EMBL/GenBank/DDBJ whole genome shotgun (WGS) entry which is preliminary data.</text>
</comment>
<accession>A0A4C1VGE4</accession>
<organism evidence="2 3">
    <name type="scientific">Eumeta variegata</name>
    <name type="common">Bagworm moth</name>
    <name type="synonym">Eumeta japonica</name>
    <dbReference type="NCBI Taxonomy" id="151549"/>
    <lineage>
        <taxon>Eukaryota</taxon>
        <taxon>Metazoa</taxon>
        <taxon>Ecdysozoa</taxon>
        <taxon>Arthropoda</taxon>
        <taxon>Hexapoda</taxon>
        <taxon>Insecta</taxon>
        <taxon>Pterygota</taxon>
        <taxon>Neoptera</taxon>
        <taxon>Endopterygota</taxon>
        <taxon>Lepidoptera</taxon>
        <taxon>Glossata</taxon>
        <taxon>Ditrysia</taxon>
        <taxon>Tineoidea</taxon>
        <taxon>Psychidae</taxon>
        <taxon>Oiketicinae</taxon>
        <taxon>Eumeta</taxon>
    </lineage>
</organism>
<reference evidence="2 3" key="1">
    <citation type="journal article" date="2019" name="Commun. Biol.">
        <title>The bagworm genome reveals a unique fibroin gene that provides high tensile strength.</title>
        <authorList>
            <person name="Kono N."/>
            <person name="Nakamura H."/>
            <person name="Ohtoshi R."/>
            <person name="Tomita M."/>
            <person name="Numata K."/>
            <person name="Arakawa K."/>
        </authorList>
    </citation>
    <scope>NUCLEOTIDE SEQUENCE [LARGE SCALE GENOMIC DNA]</scope>
</reference>
<feature type="compositionally biased region" description="Basic and acidic residues" evidence="1">
    <location>
        <begin position="68"/>
        <end position="81"/>
    </location>
</feature>
<evidence type="ECO:0000256" key="1">
    <source>
        <dbReference type="SAM" id="MobiDB-lite"/>
    </source>
</evidence>
<dbReference type="Proteomes" id="UP000299102">
    <property type="component" value="Unassembled WGS sequence"/>
</dbReference>
<sequence>MARVNVGVRLVSTRPDAARREHNGGANDFARELVVIAAHGHSPPETSDQCVAGLLGRNKISDGDGIDEGERGNREGGEPSESKWLSTLVDRGVTGALLAS</sequence>
<evidence type="ECO:0000313" key="2">
    <source>
        <dbReference type="EMBL" id="GBP36785.1"/>
    </source>
</evidence>
<keyword evidence="3" id="KW-1185">Reference proteome</keyword>
<dbReference type="AlphaFoldDB" id="A0A4C1VGE4"/>
<protein>
    <submittedName>
        <fullName evidence="2">Uncharacterized protein</fullName>
    </submittedName>
</protein>
<feature type="region of interest" description="Disordered" evidence="1">
    <location>
        <begin position="58"/>
        <end position="86"/>
    </location>
</feature>
<evidence type="ECO:0000313" key="3">
    <source>
        <dbReference type="Proteomes" id="UP000299102"/>
    </source>
</evidence>
<name>A0A4C1VGE4_EUMVA</name>
<gene>
    <name evidence="2" type="ORF">EVAR_28126_1</name>
</gene>
<dbReference type="EMBL" id="BGZK01000323">
    <property type="protein sequence ID" value="GBP36785.1"/>
    <property type="molecule type" value="Genomic_DNA"/>
</dbReference>
<proteinExistence type="predicted"/>